<feature type="domain" description="Orc1-like AAA ATPase" evidence="1">
    <location>
        <begin position="4"/>
        <end position="62"/>
    </location>
</feature>
<dbReference type="Pfam" id="PF13191">
    <property type="entry name" value="AAA_16"/>
    <property type="match status" value="1"/>
</dbReference>
<protein>
    <recommendedName>
        <fullName evidence="1">Orc1-like AAA ATPase domain-containing protein</fullName>
    </recommendedName>
</protein>
<organism evidence="2 3">
    <name type="scientific">Virgisporangium aurantiacum</name>
    <dbReference type="NCBI Taxonomy" id="175570"/>
    <lineage>
        <taxon>Bacteria</taxon>
        <taxon>Bacillati</taxon>
        <taxon>Actinomycetota</taxon>
        <taxon>Actinomycetes</taxon>
        <taxon>Micromonosporales</taxon>
        <taxon>Micromonosporaceae</taxon>
        <taxon>Virgisporangium</taxon>
    </lineage>
</organism>
<dbReference type="Proteomes" id="UP000612585">
    <property type="component" value="Unassembled WGS sequence"/>
</dbReference>
<dbReference type="AlphaFoldDB" id="A0A8J4E108"/>
<accession>A0A8J4E108</accession>
<dbReference type="InterPro" id="IPR041664">
    <property type="entry name" value="AAA_16"/>
</dbReference>
<name>A0A8J4E108_9ACTN</name>
<dbReference type="RefSeq" id="WP_203996900.1">
    <property type="nucleotide sequence ID" value="NZ_BOPG01000032.1"/>
</dbReference>
<evidence type="ECO:0000313" key="3">
    <source>
        <dbReference type="Proteomes" id="UP000612585"/>
    </source>
</evidence>
<sequence>MELWERSAALSLLDGLLADSATGGGVALVAGEAGLGKSALVTAFARRCGPRARVLWGGCDRLITPRTLGPGQATALAHRPNLVGP</sequence>
<dbReference type="EMBL" id="BOPG01000032">
    <property type="protein sequence ID" value="GIJ57504.1"/>
    <property type="molecule type" value="Genomic_DNA"/>
</dbReference>
<evidence type="ECO:0000259" key="1">
    <source>
        <dbReference type="Pfam" id="PF13191"/>
    </source>
</evidence>
<evidence type="ECO:0000313" key="2">
    <source>
        <dbReference type="EMBL" id="GIJ57504.1"/>
    </source>
</evidence>
<gene>
    <name evidence="2" type="ORF">Vau01_050200</name>
</gene>
<reference evidence="2" key="1">
    <citation type="submission" date="2021-01" db="EMBL/GenBank/DDBJ databases">
        <title>Whole genome shotgun sequence of Virgisporangium aurantiacum NBRC 16421.</title>
        <authorList>
            <person name="Komaki H."/>
            <person name="Tamura T."/>
        </authorList>
    </citation>
    <scope>NUCLEOTIDE SEQUENCE</scope>
    <source>
        <strain evidence="2">NBRC 16421</strain>
    </source>
</reference>
<comment type="caution">
    <text evidence="2">The sequence shown here is derived from an EMBL/GenBank/DDBJ whole genome shotgun (WGS) entry which is preliminary data.</text>
</comment>
<proteinExistence type="predicted"/>
<keyword evidence="3" id="KW-1185">Reference proteome</keyword>